<evidence type="ECO:0000313" key="2">
    <source>
        <dbReference type="Proteomes" id="UP000308886"/>
    </source>
</evidence>
<organism evidence="1 2">
    <name type="scientific">Palleniella muris</name>
    <dbReference type="NCBI Taxonomy" id="3038145"/>
    <lineage>
        <taxon>Bacteria</taxon>
        <taxon>Pseudomonadati</taxon>
        <taxon>Bacteroidota</taxon>
        <taxon>Bacteroidia</taxon>
        <taxon>Bacteroidales</taxon>
        <taxon>Prevotellaceae</taxon>
        <taxon>Palleniella</taxon>
    </lineage>
</organism>
<sequence length="281" mass="31792">MNRFLYIICLFVPLTLSAQEKHVTSTKMFGVGYNSVQDTYLSPEHYGGPEVRYLSHTVRERAEATCDSISMQEGKTRKNRWTRLIINEGYFSYGKSRSKNGATISGAYHFQYGVLRKWSFLANRLTLRSGAQAEFLGGFIYNTRNGNNPAQARALIDIGPVAMAEYALKCGNADGKGRITVAYEASCPLLGLTFSPNYGQSYYEIFNEGNYDRNIVPTTIVSMPSLRQQLTFTFCLSRINLSVGYLGDYRQLQVNNLKQHIYSSMLMIGMTHSFYAGRRRL</sequence>
<keyword evidence="2" id="KW-1185">Reference proteome</keyword>
<comment type="caution">
    <text evidence="1">The sequence shown here is derived from an EMBL/GenBank/DDBJ whole genome shotgun (WGS) entry which is preliminary data.</text>
</comment>
<reference evidence="1" key="1">
    <citation type="submission" date="2019-04" db="EMBL/GenBank/DDBJ databases">
        <title>Microbes associate with the intestines of laboratory mice.</title>
        <authorList>
            <person name="Navarre W."/>
            <person name="Wong E."/>
            <person name="Huang K."/>
            <person name="Tropini C."/>
            <person name="Ng K."/>
            <person name="Yu B."/>
        </authorList>
    </citation>
    <scope>NUCLEOTIDE SEQUENCE</scope>
    <source>
        <strain evidence="1">NM73_A23</strain>
    </source>
</reference>
<gene>
    <name evidence="1" type="ORF">E5358_08500</name>
</gene>
<accession>A0AC61QPT6</accession>
<protein>
    <submittedName>
        <fullName evidence="1">DUF3316 domain-containing protein</fullName>
    </submittedName>
</protein>
<dbReference type="Proteomes" id="UP000308886">
    <property type="component" value="Unassembled WGS sequence"/>
</dbReference>
<dbReference type="EMBL" id="SRZC01000012">
    <property type="protein sequence ID" value="TGX82089.1"/>
    <property type="molecule type" value="Genomic_DNA"/>
</dbReference>
<name>A0AC61QPT6_9BACT</name>
<evidence type="ECO:0000313" key="1">
    <source>
        <dbReference type="EMBL" id="TGX82089.1"/>
    </source>
</evidence>
<proteinExistence type="predicted"/>